<dbReference type="AlphaFoldDB" id="A0AAU7F6M5"/>
<proteinExistence type="predicted"/>
<feature type="domain" description="Chitin-binding type-3" evidence="3">
    <location>
        <begin position="21"/>
        <end position="69"/>
    </location>
</feature>
<dbReference type="SUPFAM" id="SSF51055">
    <property type="entry name" value="Carbohydrate binding domain"/>
    <property type="match status" value="2"/>
</dbReference>
<dbReference type="InterPro" id="IPR003610">
    <property type="entry name" value="CBM5/12"/>
</dbReference>
<keyword evidence="1" id="KW-0378">Hydrolase</keyword>
<reference evidence="4" key="1">
    <citation type="submission" date="2024-05" db="EMBL/GenBank/DDBJ databases">
        <authorList>
            <person name="Yang L."/>
            <person name="Pan L."/>
        </authorList>
    </citation>
    <scope>NUCLEOTIDE SEQUENCE</scope>
    <source>
        <strain evidence="4">FCG-7</strain>
    </source>
</reference>
<dbReference type="GO" id="GO:0005975">
    <property type="term" value="P:carbohydrate metabolic process"/>
    <property type="evidence" value="ECO:0007669"/>
    <property type="project" value="InterPro"/>
</dbReference>
<protein>
    <submittedName>
        <fullName evidence="4">Carbohydrate-binding protein</fullName>
    </submittedName>
</protein>
<dbReference type="GO" id="GO:0030246">
    <property type="term" value="F:carbohydrate binding"/>
    <property type="evidence" value="ECO:0007669"/>
    <property type="project" value="InterPro"/>
</dbReference>
<accession>A0AAU7F6M5</accession>
<sequence>MMKKWSLGVLALLLSVSAWASRDWREGVYYPQGARVLYLGQSYEALQSHRAVKGANWNPEAAAALWRKTDERSHGAGDGQWREGRHYSVGELSRYRGHTYRCLQRHKAEKGAGWNPERAPSLWEKVSHNPVRHH</sequence>
<gene>
    <name evidence="4" type="ORF">ABHF33_09250</name>
</gene>
<keyword evidence="2" id="KW-0732">Signal</keyword>
<feature type="domain" description="Chitin-binding type-3" evidence="3">
    <location>
        <begin position="78"/>
        <end position="126"/>
    </location>
</feature>
<evidence type="ECO:0000256" key="1">
    <source>
        <dbReference type="ARBA" id="ARBA00022801"/>
    </source>
</evidence>
<evidence type="ECO:0000313" key="4">
    <source>
        <dbReference type="EMBL" id="XBL99264.1"/>
    </source>
</evidence>
<dbReference type="KEGG" id="cmav:ABHF33_09250"/>
<dbReference type="EMBL" id="CP157355">
    <property type="protein sequence ID" value="XBL99264.1"/>
    <property type="molecule type" value="Genomic_DNA"/>
</dbReference>
<evidence type="ECO:0000259" key="3">
    <source>
        <dbReference type="SMART" id="SM00495"/>
    </source>
</evidence>
<name>A0AAU7F6M5_9NEIS</name>
<dbReference type="GO" id="GO:0004553">
    <property type="term" value="F:hydrolase activity, hydrolyzing O-glycosyl compounds"/>
    <property type="evidence" value="ECO:0007669"/>
    <property type="project" value="InterPro"/>
</dbReference>
<dbReference type="Pfam" id="PF02839">
    <property type="entry name" value="CBM_5_12"/>
    <property type="match status" value="2"/>
</dbReference>
<dbReference type="RefSeq" id="WP_348943695.1">
    <property type="nucleotide sequence ID" value="NZ_CP157355.1"/>
</dbReference>
<organism evidence="4">
    <name type="scientific">Chitinibacter mangrovi</name>
    <dbReference type="NCBI Taxonomy" id="3153927"/>
    <lineage>
        <taxon>Bacteria</taxon>
        <taxon>Pseudomonadati</taxon>
        <taxon>Pseudomonadota</taxon>
        <taxon>Betaproteobacteria</taxon>
        <taxon>Neisseriales</taxon>
        <taxon>Chitinibacteraceae</taxon>
        <taxon>Chitinibacter</taxon>
    </lineage>
</organism>
<dbReference type="Gene3D" id="2.10.10.20">
    <property type="entry name" value="Carbohydrate-binding module superfamily 5/12"/>
    <property type="match status" value="2"/>
</dbReference>
<feature type="signal peptide" evidence="2">
    <location>
        <begin position="1"/>
        <end position="20"/>
    </location>
</feature>
<dbReference type="InterPro" id="IPR036573">
    <property type="entry name" value="CBM_sf_5/12"/>
</dbReference>
<dbReference type="GO" id="GO:0005576">
    <property type="term" value="C:extracellular region"/>
    <property type="evidence" value="ECO:0007669"/>
    <property type="project" value="InterPro"/>
</dbReference>
<dbReference type="CDD" id="cd12214">
    <property type="entry name" value="ChiA1_BD"/>
    <property type="match status" value="2"/>
</dbReference>
<dbReference type="SMART" id="SM00495">
    <property type="entry name" value="ChtBD3"/>
    <property type="match status" value="2"/>
</dbReference>
<feature type="chain" id="PRO_5043560090" evidence="2">
    <location>
        <begin position="21"/>
        <end position="134"/>
    </location>
</feature>
<evidence type="ECO:0000256" key="2">
    <source>
        <dbReference type="SAM" id="SignalP"/>
    </source>
</evidence>